<gene>
    <name evidence="3" type="ORF">GACE_1884</name>
</gene>
<dbReference type="RefSeq" id="WP_048092928.1">
    <property type="nucleotide sequence ID" value="NZ_CP009552.1"/>
</dbReference>
<dbReference type="EC" id="2.7.1.169" evidence="1"/>
<keyword evidence="1" id="KW-0547">Nucleotide-binding</keyword>
<comment type="function">
    <text evidence="1">Phosphorylates (R)-pantoate to form (R)-4-phosphopantoate in the CoA biosynthesis pathway.</text>
</comment>
<reference evidence="3 4" key="1">
    <citation type="journal article" date="2015" name="Appl. Environ. Microbiol.">
        <title>The Geoglobus acetivorans genome: Fe(III) reduction, acetate utilization, autotrophic growth, and degradation of aromatic compounds in a hyperthermophilic archaeon.</title>
        <authorList>
            <person name="Mardanov A.V."/>
            <person name="Slododkina G.B."/>
            <person name="Slobodkin A.I."/>
            <person name="Beletsky A.V."/>
            <person name="Gavrilov S.N."/>
            <person name="Kublanov I.V."/>
            <person name="Bonch-Osmolovskaya E.A."/>
            <person name="Skryabin K.G."/>
            <person name="Ravin N.V."/>
        </authorList>
    </citation>
    <scope>NUCLEOTIDE SEQUENCE [LARGE SCALE GENOMIC DNA]</scope>
    <source>
        <strain evidence="3 4">SBH6</strain>
    </source>
</reference>
<dbReference type="HOGENOM" id="CLU_081191_0_0_2"/>
<dbReference type="eggNOG" id="arCOG04263">
    <property type="taxonomic scope" value="Archaea"/>
</dbReference>
<evidence type="ECO:0000313" key="4">
    <source>
        <dbReference type="Proteomes" id="UP000030624"/>
    </source>
</evidence>
<comment type="catalytic activity">
    <reaction evidence="1">
        <text>(R)-pantoate + ATP = (R)-4-phosphopantoate + ADP + H(+)</text>
        <dbReference type="Rhea" id="RHEA:28246"/>
        <dbReference type="ChEBI" id="CHEBI:15378"/>
        <dbReference type="ChEBI" id="CHEBI:15980"/>
        <dbReference type="ChEBI" id="CHEBI:30616"/>
        <dbReference type="ChEBI" id="CHEBI:61294"/>
        <dbReference type="ChEBI" id="CHEBI:456216"/>
        <dbReference type="EC" id="2.7.1.169"/>
    </reaction>
</comment>
<dbReference type="AlphaFoldDB" id="A0A0A7GFR1"/>
<dbReference type="EMBL" id="CP009552">
    <property type="protein sequence ID" value="AIY90910.1"/>
    <property type="molecule type" value="Genomic_DNA"/>
</dbReference>
<accession>A0A0A7GFR1</accession>
<dbReference type="KEGG" id="gac:GACE_1884"/>
<sequence length="270" mass="28694">MTFVSASITAFFSSKILDSPENTGSYGVGFTIDKGVTAAISEREGVYLNGVKVDFPTVSYVLEKLGGRGVELFSDVPISSGFGVSGASALATAIEISMENNLDHSFLELADLAHEAEVVNLTGLGDVVTQSHGGIVVRISPGCPSRAKVVRYLQRADVKFLVMGTLPTRDILSDEVKRRNINRLGKELLKEFLKKPLMDSVFELSKKFAVESGLADGDVIDAIEAVESAGGKAGMVMLGKTVFAMNDAGVLEEFRGETFTARIASCGLSV</sequence>
<protein>
    <recommendedName>
        <fullName evidence="1">Pantoate kinase</fullName>
        <shortName evidence="1">PoK</shortName>
        <ecNumber evidence="1">2.7.1.169</ecNumber>
    </recommendedName>
</protein>
<dbReference type="GeneID" id="24798458"/>
<dbReference type="PANTHER" id="PTHR42282:SF1">
    <property type="entry name" value="PANTOATE KINASE"/>
    <property type="match status" value="1"/>
</dbReference>
<proteinExistence type="inferred from homology"/>
<name>A0A0A7GFR1_GEOAI</name>
<keyword evidence="1" id="KW-0808">Transferase</keyword>
<evidence type="ECO:0000256" key="1">
    <source>
        <dbReference type="HAMAP-Rule" id="MF_02223"/>
    </source>
</evidence>
<keyword evidence="1" id="KW-0067">ATP-binding</keyword>
<dbReference type="GO" id="GO:0005524">
    <property type="term" value="F:ATP binding"/>
    <property type="evidence" value="ECO:0007669"/>
    <property type="project" value="UniProtKB-KW"/>
</dbReference>
<dbReference type="PANTHER" id="PTHR42282">
    <property type="entry name" value="PANTOATE KINASE-RELATED"/>
    <property type="match status" value="1"/>
</dbReference>
<dbReference type="InterPro" id="IPR006204">
    <property type="entry name" value="GHMP_kinase_N_dom"/>
</dbReference>
<dbReference type="STRING" id="565033.GACE_1884"/>
<keyword evidence="1 3" id="KW-0418">Kinase</keyword>
<dbReference type="HAMAP" id="MF_02223">
    <property type="entry name" value="Pantoate_kinase"/>
    <property type="match status" value="1"/>
</dbReference>
<organism evidence="3 4">
    <name type="scientific">Geoglobus acetivorans</name>
    <dbReference type="NCBI Taxonomy" id="565033"/>
    <lineage>
        <taxon>Archaea</taxon>
        <taxon>Methanobacteriati</taxon>
        <taxon>Methanobacteriota</taxon>
        <taxon>Archaeoglobi</taxon>
        <taxon>Archaeoglobales</taxon>
        <taxon>Archaeoglobaceae</taxon>
        <taxon>Geoglobus</taxon>
    </lineage>
</organism>
<dbReference type="PIRSF" id="PIRSF016896">
    <property type="entry name" value="GHMP_arc_MJ0969"/>
    <property type="match status" value="1"/>
</dbReference>
<comment type="pathway">
    <text evidence="1">Cofactor biosynthesis; coenzyme A biosynthesis.</text>
</comment>
<keyword evidence="1" id="KW-0173">Coenzyme A biosynthesis</keyword>
<dbReference type="Gene3D" id="3.30.230.10">
    <property type="match status" value="1"/>
</dbReference>
<dbReference type="GO" id="GO:0016301">
    <property type="term" value="F:kinase activity"/>
    <property type="evidence" value="ECO:0007669"/>
    <property type="project" value="UniProtKB-UniRule"/>
</dbReference>
<evidence type="ECO:0000313" key="3">
    <source>
        <dbReference type="EMBL" id="AIY90910.1"/>
    </source>
</evidence>
<dbReference type="Pfam" id="PF00288">
    <property type="entry name" value="GHMP_kinases_N"/>
    <property type="match status" value="1"/>
</dbReference>
<evidence type="ECO:0000259" key="2">
    <source>
        <dbReference type="Pfam" id="PF00288"/>
    </source>
</evidence>
<dbReference type="SUPFAM" id="SSF54211">
    <property type="entry name" value="Ribosomal protein S5 domain 2-like"/>
    <property type="match status" value="1"/>
</dbReference>
<feature type="domain" description="GHMP kinase N-terminal" evidence="2">
    <location>
        <begin position="58"/>
        <end position="134"/>
    </location>
</feature>
<dbReference type="Proteomes" id="UP000030624">
    <property type="component" value="Chromosome"/>
</dbReference>
<dbReference type="InterPro" id="IPR014721">
    <property type="entry name" value="Ribsml_uS5_D2-typ_fold_subgr"/>
</dbReference>
<comment type="similarity">
    <text evidence="1">Belongs to the GHMP kinase family. PoK subfamily.</text>
</comment>
<dbReference type="InterPro" id="IPR012043">
    <property type="entry name" value="PoK"/>
</dbReference>
<dbReference type="UniPathway" id="UPA00241"/>
<dbReference type="GO" id="GO:0015937">
    <property type="term" value="P:coenzyme A biosynthetic process"/>
    <property type="evidence" value="ECO:0007669"/>
    <property type="project" value="UniProtKB-UniRule"/>
</dbReference>
<dbReference type="InterPro" id="IPR020568">
    <property type="entry name" value="Ribosomal_Su5_D2-typ_SF"/>
</dbReference>